<dbReference type="AlphaFoldDB" id="A0A915JS59"/>
<dbReference type="Proteomes" id="UP000887565">
    <property type="component" value="Unplaced"/>
</dbReference>
<keyword evidence="1" id="KW-1185">Reference proteome</keyword>
<organism evidence="1 2">
    <name type="scientific">Romanomermis culicivorax</name>
    <name type="common">Nematode worm</name>
    <dbReference type="NCBI Taxonomy" id="13658"/>
    <lineage>
        <taxon>Eukaryota</taxon>
        <taxon>Metazoa</taxon>
        <taxon>Ecdysozoa</taxon>
        <taxon>Nematoda</taxon>
        <taxon>Enoplea</taxon>
        <taxon>Dorylaimia</taxon>
        <taxon>Mermithida</taxon>
        <taxon>Mermithoidea</taxon>
        <taxon>Mermithidae</taxon>
        <taxon>Romanomermis</taxon>
    </lineage>
</organism>
<protein>
    <submittedName>
        <fullName evidence="2">Uncharacterized protein</fullName>
    </submittedName>
</protein>
<name>A0A915JS59_ROMCU</name>
<dbReference type="WBParaSite" id="nRc.2.0.1.t29140-RA">
    <property type="protein sequence ID" value="nRc.2.0.1.t29140-RA"/>
    <property type="gene ID" value="nRc.2.0.1.g29140"/>
</dbReference>
<proteinExistence type="predicted"/>
<reference evidence="2" key="1">
    <citation type="submission" date="2022-11" db="UniProtKB">
        <authorList>
            <consortium name="WormBaseParasite"/>
        </authorList>
    </citation>
    <scope>IDENTIFICATION</scope>
</reference>
<sequence>MFYSDGFSTTDNSTHAVTSYKKLSRARQTSLSTSLVLESDIADSGGDEDDDKAMELCGKELGVMPLDITLLLCDCRRDTEETLVRLRPTPLEAGCL</sequence>
<evidence type="ECO:0000313" key="1">
    <source>
        <dbReference type="Proteomes" id="UP000887565"/>
    </source>
</evidence>
<evidence type="ECO:0000313" key="2">
    <source>
        <dbReference type="WBParaSite" id="nRc.2.0.1.t29140-RA"/>
    </source>
</evidence>
<accession>A0A915JS59</accession>